<evidence type="ECO:0000259" key="6">
    <source>
        <dbReference type="Pfam" id="PF00593"/>
    </source>
</evidence>
<keyword evidence="5" id="KW-0732">Signal</keyword>
<protein>
    <submittedName>
        <fullName evidence="8">TonB-dependent receptor</fullName>
    </submittedName>
</protein>
<feature type="domain" description="TonB-dependent receptor plug" evidence="7">
    <location>
        <begin position="75"/>
        <end position="182"/>
    </location>
</feature>
<dbReference type="Pfam" id="PF07715">
    <property type="entry name" value="Plug"/>
    <property type="match status" value="1"/>
</dbReference>
<dbReference type="InterPro" id="IPR012910">
    <property type="entry name" value="Plug_dom"/>
</dbReference>
<evidence type="ECO:0000256" key="1">
    <source>
        <dbReference type="ARBA" id="ARBA00004442"/>
    </source>
</evidence>
<name>A0ABT5L8S4_9ALTE</name>
<dbReference type="InterPro" id="IPR036942">
    <property type="entry name" value="Beta-barrel_TonB_sf"/>
</dbReference>
<feature type="domain" description="TonB-dependent receptor-like beta-barrel" evidence="6">
    <location>
        <begin position="474"/>
        <end position="1081"/>
    </location>
</feature>
<feature type="signal peptide" evidence="5">
    <location>
        <begin position="1"/>
        <end position="34"/>
    </location>
</feature>
<dbReference type="PANTHER" id="PTHR40980">
    <property type="entry name" value="PLUG DOMAIN-CONTAINING PROTEIN"/>
    <property type="match status" value="1"/>
</dbReference>
<comment type="caution">
    <text evidence="8">The sequence shown here is derived from an EMBL/GenBank/DDBJ whole genome shotgun (WGS) entry which is preliminary data.</text>
</comment>
<reference evidence="8 9" key="1">
    <citation type="submission" date="2022-10" db="EMBL/GenBank/DDBJ databases">
        <title>Alteromonas sp. chi3 Genome sequencing.</title>
        <authorList>
            <person name="Park S."/>
        </authorList>
    </citation>
    <scope>NUCLEOTIDE SEQUENCE [LARGE SCALE GENOMIC DNA]</scope>
    <source>
        <strain evidence="9">chi3</strain>
    </source>
</reference>
<dbReference type="InterPro" id="IPR037066">
    <property type="entry name" value="Plug_dom_sf"/>
</dbReference>
<keyword evidence="3" id="KW-0998">Cell outer membrane</keyword>
<dbReference type="RefSeq" id="WP_273642105.1">
    <property type="nucleotide sequence ID" value="NZ_JAQQXP010000002.1"/>
</dbReference>
<keyword evidence="4" id="KW-0798">TonB box</keyword>
<sequence length="1118" mass="124018">MAKIRAHNKNRFSHTFNKSLIALTIMSAMHGAMAQETPAQDTNEADEDEEVVEQIEVRGVRGNLLNAQNLKRFSDTVVDSITAEDIGSLPDRSVLEAIQRLPGVSIERFAGPDDPDHFSVEGSGAIIRGMTQTRSEFNGRDSFTANSGRGLSFQDVSPELMGGVDIYKNQTADMIEGGIGGTISLRTRKPFDSEERVLAFSADYSYGDLAEKGSPTLSGLFSDRWELDGNGEIGLLLNYANSQLYGRSHGIQSDAYVQFYARDLAGAERFVGEDGNGTVWMPNASNALNKFDDRSREGFASALQWENEDETILATMQYIRSDASLSWHEQAIKYQGGYYNLDGRRTRALEGTEFEFNDEGLFESGTMTQGVDGWRAADGNADRVVRSWEAGGRPQFGYPFQFDSRVKQTETLVEDLSFNLEWMATESLELSADVQYIWAETQDDDVTVHTGAFAGQQYDLAGETPTMTLIEPWFGYRDANPDVYAGGNYPGFTGDPAGDSNFFQDPTSYWLRSAMEHYERSEGDSIAARLDGTYHLESDGIFTSVQSGIRYAKREQTVRSTGWNWGSLAPEFTGAAPAGWLDTLPAEQQDNFELVDWSDFHGGGVVNIPGNQTYHATEAYVREIMGGAMPYMSAGGDWERYSQRTDENGNPIVDDKYGLFTPGEINVTTETNKAVYVRLNFEGTGDLRWSGNVGLRYVELDREALGSVNFPDLVPDFLPPEELQGQPLTDTIVRGWINDQVEAGNYADIAAALEDENNQWISDGLNYISSESRAFGNDAEEALAAETDFDMFLPSFNLKVEVMDDLIARFAFSKAVALPDMGDIRNRAELGNEQVQLVRPIANPDPNVEPEPGSNLIQTAFVPGWTGSGGNPYLKPMESTQYDIALEWYFADVGQLSMTYFHKDLKNYFIQGAAVQTFTNPTTGRTQNALISSTTNGGEGTMDGLEFMYQQFYDTLPYPFNGLGLQATYTYIDAKGVPNNEIDAEDESWIGDDFTDTGVRVNLENVPLQGQSKHTANLVAMYELEGWSARIAYNWRSRYLLTTRDVISKAPLFYDDIGQVDASIFYNATDNITVGLQGTNLTQAQSETIMVLNNEGQEAGRSWFKADRRIALVVRGNF</sequence>
<feature type="chain" id="PRO_5046783773" evidence="5">
    <location>
        <begin position="35"/>
        <end position="1118"/>
    </location>
</feature>
<dbReference type="InterPro" id="IPR010104">
    <property type="entry name" value="TonB_rcpt_bac"/>
</dbReference>
<comment type="subcellular location">
    <subcellularLocation>
        <location evidence="1 4">Cell outer membrane</location>
    </subcellularLocation>
</comment>
<dbReference type="Gene3D" id="2.170.130.10">
    <property type="entry name" value="TonB-dependent receptor, plug domain"/>
    <property type="match status" value="1"/>
</dbReference>
<dbReference type="PANTHER" id="PTHR40980:SF3">
    <property type="entry name" value="TONB-DEPENDENT RECEPTOR-LIKE BETA-BARREL DOMAIN-CONTAINING PROTEIN"/>
    <property type="match status" value="1"/>
</dbReference>
<dbReference type="Proteomes" id="UP001218788">
    <property type="component" value="Unassembled WGS sequence"/>
</dbReference>
<evidence type="ECO:0000313" key="9">
    <source>
        <dbReference type="Proteomes" id="UP001218788"/>
    </source>
</evidence>
<dbReference type="Pfam" id="PF00593">
    <property type="entry name" value="TonB_dep_Rec_b-barrel"/>
    <property type="match status" value="1"/>
</dbReference>
<keyword evidence="9" id="KW-1185">Reference proteome</keyword>
<dbReference type="NCBIfam" id="TIGR01782">
    <property type="entry name" value="TonB-Xanth-Caul"/>
    <property type="match status" value="1"/>
</dbReference>
<gene>
    <name evidence="8" type="ORF">OIK42_16195</name>
</gene>
<evidence type="ECO:0000256" key="2">
    <source>
        <dbReference type="ARBA" id="ARBA00023136"/>
    </source>
</evidence>
<evidence type="ECO:0000259" key="7">
    <source>
        <dbReference type="Pfam" id="PF07715"/>
    </source>
</evidence>
<comment type="similarity">
    <text evidence="4">Belongs to the TonB-dependent receptor family.</text>
</comment>
<evidence type="ECO:0000256" key="4">
    <source>
        <dbReference type="RuleBase" id="RU003357"/>
    </source>
</evidence>
<dbReference type="InterPro" id="IPR000531">
    <property type="entry name" value="Beta-barrel_TonB"/>
</dbReference>
<organism evidence="8 9">
    <name type="scientific">Alteromonas gilva</name>
    <dbReference type="NCBI Taxonomy" id="2987522"/>
    <lineage>
        <taxon>Bacteria</taxon>
        <taxon>Pseudomonadati</taxon>
        <taxon>Pseudomonadota</taxon>
        <taxon>Gammaproteobacteria</taxon>
        <taxon>Alteromonadales</taxon>
        <taxon>Alteromonadaceae</taxon>
        <taxon>Alteromonas/Salinimonas group</taxon>
        <taxon>Alteromonas</taxon>
    </lineage>
</organism>
<evidence type="ECO:0000256" key="5">
    <source>
        <dbReference type="SAM" id="SignalP"/>
    </source>
</evidence>
<evidence type="ECO:0000256" key="3">
    <source>
        <dbReference type="ARBA" id="ARBA00023237"/>
    </source>
</evidence>
<proteinExistence type="inferred from homology"/>
<keyword evidence="2 4" id="KW-0472">Membrane</keyword>
<accession>A0ABT5L8S4</accession>
<dbReference type="EMBL" id="JAQQXP010000002">
    <property type="protein sequence ID" value="MDC8832298.1"/>
    <property type="molecule type" value="Genomic_DNA"/>
</dbReference>
<evidence type="ECO:0000313" key="8">
    <source>
        <dbReference type="EMBL" id="MDC8832298.1"/>
    </source>
</evidence>
<dbReference type="SUPFAM" id="SSF56935">
    <property type="entry name" value="Porins"/>
    <property type="match status" value="1"/>
</dbReference>
<dbReference type="Gene3D" id="2.40.170.20">
    <property type="entry name" value="TonB-dependent receptor, beta-barrel domain"/>
    <property type="match status" value="1"/>
</dbReference>
<keyword evidence="8" id="KW-0675">Receptor</keyword>